<keyword evidence="3" id="KW-1185">Reference proteome</keyword>
<feature type="domain" description="NAD(P)-binding" evidence="1">
    <location>
        <begin position="17"/>
        <end position="162"/>
    </location>
</feature>
<dbReference type="RefSeq" id="XP_030850095.1">
    <property type="nucleotide sequence ID" value="XM_030994235.1"/>
</dbReference>
<proteinExistence type="predicted"/>
<dbReference type="EnsemblMetazoa" id="XM_030994235">
    <property type="protein sequence ID" value="XP_030850095"/>
    <property type="gene ID" value="LOC576533"/>
</dbReference>
<dbReference type="Pfam" id="PF13460">
    <property type="entry name" value="NAD_binding_10"/>
    <property type="match status" value="1"/>
</dbReference>
<dbReference type="InterPro" id="IPR016040">
    <property type="entry name" value="NAD(P)-bd_dom"/>
</dbReference>
<dbReference type="PANTHER" id="PTHR15020:SF50">
    <property type="entry name" value="UPF0659 PROTEIN YMR090W"/>
    <property type="match status" value="1"/>
</dbReference>
<dbReference type="Proteomes" id="UP000007110">
    <property type="component" value="Unassembled WGS sequence"/>
</dbReference>
<dbReference type="InParanoid" id="A0A7M7PDH4"/>
<evidence type="ECO:0000313" key="2">
    <source>
        <dbReference type="EnsemblMetazoa" id="XP_030850095"/>
    </source>
</evidence>
<evidence type="ECO:0000313" key="3">
    <source>
        <dbReference type="Proteomes" id="UP000007110"/>
    </source>
</evidence>
<dbReference type="OMA" id="HMESYLM"/>
<dbReference type="Gene3D" id="3.40.50.720">
    <property type="entry name" value="NAD(P)-binding Rossmann-like Domain"/>
    <property type="match status" value="1"/>
</dbReference>
<dbReference type="GeneID" id="576533"/>
<dbReference type="KEGG" id="spu:576533"/>
<dbReference type="InterPro" id="IPR036291">
    <property type="entry name" value="NAD(P)-bd_dom_sf"/>
</dbReference>
<reference evidence="3" key="1">
    <citation type="submission" date="2015-02" db="EMBL/GenBank/DDBJ databases">
        <title>Genome sequencing for Strongylocentrotus purpuratus.</title>
        <authorList>
            <person name="Murali S."/>
            <person name="Liu Y."/>
            <person name="Vee V."/>
            <person name="English A."/>
            <person name="Wang M."/>
            <person name="Skinner E."/>
            <person name="Han Y."/>
            <person name="Muzny D.M."/>
            <person name="Worley K.C."/>
            <person name="Gibbs R.A."/>
        </authorList>
    </citation>
    <scope>NUCLEOTIDE SEQUENCE</scope>
</reference>
<dbReference type="AlphaFoldDB" id="A0A7M7PDH4"/>
<sequence>MKFAIVGATGNSGLCTSLQPHFEGCDAVFSCLGSPSLIKSTTIYSASMRAIITAMRGAKVKRILMMSSWYIKVDPDDDPGYMARWVVRSVLSKPLADLTVMEQFLEDEGQDIDYTTVKPPMLIDGPSKGQEIIVEIGREFCDTKNKKMSRADVARFMLANVKTEEHFKKSVSIGIKK</sequence>
<accession>A0A7M7PDH4</accession>
<dbReference type="GO" id="GO:0003824">
    <property type="term" value="F:catalytic activity"/>
    <property type="evidence" value="ECO:0007669"/>
    <property type="project" value="UniProtKB-ARBA"/>
</dbReference>
<name>A0A7M7PDH4_STRPU</name>
<reference evidence="2" key="2">
    <citation type="submission" date="2021-01" db="UniProtKB">
        <authorList>
            <consortium name="EnsemblMetazoa"/>
        </authorList>
    </citation>
    <scope>IDENTIFICATION</scope>
</reference>
<protein>
    <recommendedName>
        <fullName evidence="1">NAD(P)-binding domain-containing protein</fullName>
    </recommendedName>
</protein>
<evidence type="ECO:0000259" key="1">
    <source>
        <dbReference type="Pfam" id="PF13460"/>
    </source>
</evidence>
<dbReference type="PANTHER" id="PTHR15020">
    <property type="entry name" value="FLAVIN REDUCTASE-RELATED"/>
    <property type="match status" value="1"/>
</dbReference>
<organism evidence="2 3">
    <name type="scientific">Strongylocentrotus purpuratus</name>
    <name type="common">Purple sea urchin</name>
    <dbReference type="NCBI Taxonomy" id="7668"/>
    <lineage>
        <taxon>Eukaryota</taxon>
        <taxon>Metazoa</taxon>
        <taxon>Echinodermata</taxon>
        <taxon>Eleutherozoa</taxon>
        <taxon>Echinozoa</taxon>
        <taxon>Echinoidea</taxon>
        <taxon>Euechinoidea</taxon>
        <taxon>Echinacea</taxon>
        <taxon>Camarodonta</taxon>
        <taxon>Echinidea</taxon>
        <taxon>Strongylocentrotidae</taxon>
        <taxon>Strongylocentrotus</taxon>
    </lineage>
</organism>
<dbReference type="SUPFAM" id="SSF51735">
    <property type="entry name" value="NAD(P)-binding Rossmann-fold domains"/>
    <property type="match status" value="1"/>
</dbReference>
<dbReference type="OrthoDB" id="419598at2759"/>